<dbReference type="Gene3D" id="3.40.190.10">
    <property type="entry name" value="Periplasmic binding protein-like II"/>
    <property type="match status" value="1"/>
</dbReference>
<dbReference type="InterPro" id="IPR005064">
    <property type="entry name" value="BUG"/>
</dbReference>
<gene>
    <name evidence="3" type="ordered locus">Hbal_2596</name>
</gene>
<keyword evidence="4" id="KW-1185">Reference proteome</keyword>
<proteinExistence type="inferred from homology"/>
<dbReference type="EMBL" id="CP001678">
    <property type="protein sequence ID" value="ACT60271.1"/>
    <property type="molecule type" value="Genomic_DNA"/>
</dbReference>
<dbReference type="HOGENOM" id="CLU_715285_0_0_5"/>
<dbReference type="STRING" id="582402.Hbal_2596"/>
<keyword evidence="2" id="KW-1133">Transmembrane helix</keyword>
<dbReference type="PANTHER" id="PTHR42928">
    <property type="entry name" value="TRICARBOXYLATE-BINDING PROTEIN"/>
    <property type="match status" value="1"/>
</dbReference>
<dbReference type="OrthoDB" id="9780943at2"/>
<comment type="similarity">
    <text evidence="1">Belongs to the UPF0065 (bug) family.</text>
</comment>
<evidence type="ECO:0000256" key="2">
    <source>
        <dbReference type="SAM" id="Phobius"/>
    </source>
</evidence>
<keyword evidence="2" id="KW-0812">Transmembrane</keyword>
<evidence type="ECO:0000313" key="3">
    <source>
        <dbReference type="EMBL" id="ACT60271.1"/>
    </source>
</evidence>
<dbReference type="AlphaFoldDB" id="C6XPK6"/>
<feature type="transmembrane region" description="Helical" evidence="2">
    <location>
        <begin position="45"/>
        <end position="64"/>
    </location>
</feature>
<dbReference type="InterPro" id="IPR042100">
    <property type="entry name" value="Bug_dom1"/>
</dbReference>
<dbReference type="eggNOG" id="COG3181">
    <property type="taxonomic scope" value="Bacteria"/>
</dbReference>
<keyword evidence="2" id="KW-0472">Membrane</keyword>
<evidence type="ECO:0000313" key="4">
    <source>
        <dbReference type="Proteomes" id="UP000002745"/>
    </source>
</evidence>
<reference evidence="4" key="1">
    <citation type="journal article" date="2011" name="J. Bacteriol.">
        <title>Genome sequences of eight morphologically diverse alphaproteobacteria.</title>
        <authorList>
            <consortium name="US DOE Joint Genome Institute"/>
            <person name="Brown P.J."/>
            <person name="Kysela D.T."/>
            <person name="Buechlein A."/>
            <person name="Hemmerich C."/>
            <person name="Brun Y.V."/>
        </authorList>
    </citation>
    <scope>NUCLEOTIDE SEQUENCE [LARGE SCALE GENOMIC DNA]</scope>
    <source>
        <strain evidence="4">ATCC 49814 / DSM 5838 / IFAM 1418</strain>
    </source>
</reference>
<dbReference type="Gene3D" id="3.40.190.150">
    <property type="entry name" value="Bordetella uptake gene, domain 1"/>
    <property type="match status" value="1"/>
</dbReference>
<dbReference type="Proteomes" id="UP000002745">
    <property type="component" value="Chromosome"/>
</dbReference>
<dbReference type="PANTHER" id="PTHR42928:SF3">
    <property type="entry name" value="UPF0065 PROTEIN YFLP"/>
    <property type="match status" value="1"/>
</dbReference>
<sequence length="386" mass="42724">MRVDNQQNGSSETACNPQGNAVEAGHIVAHIENSSSHNQAISPRGVSLICAVFILIYLCVLMLLKINTPEVIDSDKVSAKEFFAGKTITAISPAGPSSTFTVLARLMEPYIEKYTGAFVTVQAVQAGGGYQARNLMFKSKPDGLTIVLVGHGPKMITGSMFKRAGVRYDWSKFVPLGKLTETSFVLYADANSKWERPDDLVSERFFFGESTPFFGPQFAAALGWENMVVIPGYTSSAGRATAVSRDEIQMTAGSVELYASQPDAVKPIVTALPLSQYPEVPTLAEASVEGRAKWADYIDDWMSVMYLVYAPPGIAEDRADFLEDALRRTWADPDFRHELERLQLKPTQEFISRKVIQKRFDRLSSLTPSEIEELREIIAQKYKVRG</sequence>
<protein>
    <submittedName>
        <fullName evidence="3">Uncharacterized protein</fullName>
    </submittedName>
</protein>
<accession>C6XPK6</accession>
<evidence type="ECO:0000256" key="1">
    <source>
        <dbReference type="ARBA" id="ARBA00006987"/>
    </source>
</evidence>
<name>C6XPK6_HIRBI</name>
<organism evidence="3 4">
    <name type="scientific">Hirschia baltica (strain ATCC 49814 / DSM 5838 / IFAM 1418)</name>
    <dbReference type="NCBI Taxonomy" id="582402"/>
    <lineage>
        <taxon>Bacteria</taxon>
        <taxon>Pseudomonadati</taxon>
        <taxon>Pseudomonadota</taxon>
        <taxon>Alphaproteobacteria</taxon>
        <taxon>Hyphomonadales</taxon>
        <taxon>Hyphomonadaceae</taxon>
        <taxon>Hirschia</taxon>
    </lineage>
</organism>
<dbReference type="RefSeq" id="WP_015828421.1">
    <property type="nucleotide sequence ID" value="NC_012982.1"/>
</dbReference>
<dbReference type="KEGG" id="hba:Hbal_2596"/>